<evidence type="ECO:0000256" key="3">
    <source>
        <dbReference type="ARBA" id="ARBA00022695"/>
    </source>
</evidence>
<evidence type="ECO:0000256" key="7">
    <source>
        <dbReference type="ARBA" id="ARBA00049244"/>
    </source>
</evidence>
<evidence type="ECO:0000256" key="5">
    <source>
        <dbReference type="ARBA" id="ARBA00022932"/>
    </source>
</evidence>
<accession>A0ABU1MPX6</accession>
<dbReference type="EMBL" id="JAVDRD010000009">
    <property type="protein sequence ID" value="MDR6512410.1"/>
    <property type="molecule type" value="Genomic_DNA"/>
</dbReference>
<keyword evidence="5" id="KW-0239">DNA-directed DNA polymerase</keyword>
<dbReference type="GO" id="GO:0003887">
    <property type="term" value="F:DNA-directed DNA polymerase activity"/>
    <property type="evidence" value="ECO:0007669"/>
    <property type="project" value="UniProtKB-EC"/>
</dbReference>
<evidence type="ECO:0000256" key="6">
    <source>
        <dbReference type="ARBA" id="ARBA00034754"/>
    </source>
</evidence>
<keyword evidence="4" id="KW-0235">DNA replication</keyword>
<evidence type="ECO:0000256" key="1">
    <source>
        <dbReference type="ARBA" id="ARBA00012417"/>
    </source>
</evidence>
<evidence type="ECO:0000256" key="4">
    <source>
        <dbReference type="ARBA" id="ARBA00022705"/>
    </source>
</evidence>
<comment type="similarity">
    <text evidence="6">Belongs to the DNA polymerase HolA subunit family.</text>
</comment>
<reference evidence="8 9" key="1">
    <citation type="submission" date="2023-07" db="EMBL/GenBank/DDBJ databases">
        <title>Sorghum-associated microbial communities from plants grown in Nebraska, USA.</title>
        <authorList>
            <person name="Schachtman D."/>
        </authorList>
    </citation>
    <scope>NUCLEOTIDE SEQUENCE [LARGE SCALE GENOMIC DNA]</scope>
    <source>
        <strain evidence="8 9">DS1027</strain>
    </source>
</reference>
<proteinExistence type="inferred from homology"/>
<comment type="caution">
    <text evidence="8">The sequence shown here is derived from an EMBL/GenBank/DDBJ whole genome shotgun (WGS) entry which is preliminary data.</text>
</comment>
<protein>
    <recommendedName>
        <fullName evidence="1">DNA-directed DNA polymerase</fullName>
        <ecNumber evidence="1">2.7.7.7</ecNumber>
    </recommendedName>
</protein>
<dbReference type="InterPro" id="IPR008921">
    <property type="entry name" value="DNA_pol3_clamp-load_cplx_C"/>
</dbReference>
<organism evidence="8 9">
    <name type="scientific">Novosphingobium capsulatum</name>
    <dbReference type="NCBI Taxonomy" id="13688"/>
    <lineage>
        <taxon>Bacteria</taxon>
        <taxon>Pseudomonadati</taxon>
        <taxon>Pseudomonadota</taxon>
        <taxon>Alphaproteobacteria</taxon>
        <taxon>Sphingomonadales</taxon>
        <taxon>Sphingomonadaceae</taxon>
        <taxon>Novosphingobium</taxon>
    </lineage>
</organism>
<dbReference type="PANTHER" id="PTHR34388">
    <property type="entry name" value="DNA POLYMERASE III SUBUNIT DELTA"/>
    <property type="match status" value="1"/>
</dbReference>
<dbReference type="RefSeq" id="WP_309805978.1">
    <property type="nucleotide sequence ID" value="NZ_JAVDRD010000009.1"/>
</dbReference>
<dbReference type="Proteomes" id="UP001184150">
    <property type="component" value="Unassembled WGS sequence"/>
</dbReference>
<keyword evidence="9" id="KW-1185">Reference proteome</keyword>
<dbReference type="InterPro" id="IPR005790">
    <property type="entry name" value="DNA_polIII_delta"/>
</dbReference>
<dbReference type="PANTHER" id="PTHR34388:SF1">
    <property type="entry name" value="DNA POLYMERASE III SUBUNIT DELTA"/>
    <property type="match status" value="1"/>
</dbReference>
<dbReference type="InterPro" id="IPR027417">
    <property type="entry name" value="P-loop_NTPase"/>
</dbReference>
<dbReference type="Gene3D" id="1.20.272.10">
    <property type="match status" value="1"/>
</dbReference>
<dbReference type="SUPFAM" id="SSF48019">
    <property type="entry name" value="post-AAA+ oligomerization domain-like"/>
    <property type="match status" value="1"/>
</dbReference>
<dbReference type="NCBIfam" id="TIGR01128">
    <property type="entry name" value="holA"/>
    <property type="match status" value="1"/>
</dbReference>
<evidence type="ECO:0000313" key="8">
    <source>
        <dbReference type="EMBL" id="MDR6512410.1"/>
    </source>
</evidence>
<name>A0ABU1MPX6_9SPHN</name>
<keyword evidence="3 8" id="KW-0548">Nucleotidyltransferase</keyword>
<sequence>MKVTQKTFAGAAARAAQDCRIFYFCGPDEAGAADAAAHIAGLLGEAERVELAGAELRRDPVRLADEARSVSLFGDRRQIHVRTAGDEVFDAVETLLASPVDGWPVLIVASAATDKSRVAKLLGDRGDALVGMFHPPDLRSVVDAVRDMAGAAGLRMTGDLAERIARATALDTRMARSEVEKLALYLDASPQSPRTADAAALDAIGASTEDDGMMPVVNAVLSGDSRRIGSELARAREMGINPVGLLLAFERRAAQLAQLAGRMGSRSDINSFLEQEMAARRVFFRDKPDLANQLKRWRGRRLERLLQRLISLHRSLLADSRNADLALWQALAEIARAAAR</sequence>
<evidence type="ECO:0000256" key="2">
    <source>
        <dbReference type="ARBA" id="ARBA00022679"/>
    </source>
</evidence>
<comment type="catalytic activity">
    <reaction evidence="7">
        <text>DNA(n) + a 2'-deoxyribonucleoside 5'-triphosphate = DNA(n+1) + diphosphate</text>
        <dbReference type="Rhea" id="RHEA:22508"/>
        <dbReference type="Rhea" id="RHEA-COMP:17339"/>
        <dbReference type="Rhea" id="RHEA-COMP:17340"/>
        <dbReference type="ChEBI" id="CHEBI:33019"/>
        <dbReference type="ChEBI" id="CHEBI:61560"/>
        <dbReference type="ChEBI" id="CHEBI:173112"/>
        <dbReference type="EC" id="2.7.7.7"/>
    </reaction>
</comment>
<keyword evidence="2 8" id="KW-0808">Transferase</keyword>
<dbReference type="SUPFAM" id="SSF52540">
    <property type="entry name" value="P-loop containing nucleoside triphosphate hydrolases"/>
    <property type="match status" value="1"/>
</dbReference>
<dbReference type="EC" id="2.7.7.7" evidence="1"/>
<evidence type="ECO:0000313" key="9">
    <source>
        <dbReference type="Proteomes" id="UP001184150"/>
    </source>
</evidence>
<gene>
    <name evidence="8" type="ORF">J2792_003293</name>
</gene>